<protein>
    <recommendedName>
        <fullName evidence="5">Actin-like ATPase domain-containing protein</fullName>
    </recommendedName>
</protein>
<dbReference type="GO" id="GO:0005524">
    <property type="term" value="F:ATP binding"/>
    <property type="evidence" value="ECO:0007669"/>
    <property type="project" value="UniProtKB-KW"/>
</dbReference>
<organism evidence="3 4">
    <name type="scientific">Dactylonectria estremocensis</name>
    <dbReference type="NCBI Taxonomy" id="1079267"/>
    <lineage>
        <taxon>Eukaryota</taxon>
        <taxon>Fungi</taxon>
        <taxon>Dikarya</taxon>
        <taxon>Ascomycota</taxon>
        <taxon>Pezizomycotina</taxon>
        <taxon>Sordariomycetes</taxon>
        <taxon>Hypocreomycetidae</taxon>
        <taxon>Hypocreales</taxon>
        <taxon>Nectriaceae</taxon>
        <taxon>Dactylonectria</taxon>
    </lineage>
</organism>
<name>A0A9P9FF07_9HYPO</name>
<gene>
    <name evidence="3" type="ORF">B0J13DRAFT_644084</name>
</gene>
<dbReference type="InterPro" id="IPR013126">
    <property type="entry name" value="Hsp_70_fam"/>
</dbReference>
<sequence>EKKIRLITDWPNPTGLISNQEKVPSAISYQNGQVANWGYQVGRKEESFRWIKILLEPEPKYANTTQQVRDSNKLLSKLNITAEEVVRDYLRELWIYTKEDIRKRVMDDNWENTYTIHVVLTVPAMWSHTAKDKTLKAARDANLPRNIKLVTEPEAAALATLHDKANENALSAGDTFVVCDAGGGTVDLISYKVNKLNPLQIEECAISDGGLCGSIFLDTAFEKHICTLVGESKYAKIKPRHKLRMIEVFEVGVKRCFTMDSNKGYVVELEGIDDNVDEGIFDGCISLKNYGVLVAVPFDSMIHLSEDRILNPATNRYLATNQMRWLLRRVGPNDPKTYVKQLCSVQFTVPESQIWKERSYQSVVVPGKWRDMTFDLSVRLGNATLDYYVVYRNKLVAQVEATYME</sequence>
<dbReference type="GO" id="GO:0140662">
    <property type="term" value="F:ATP-dependent protein folding chaperone"/>
    <property type="evidence" value="ECO:0007669"/>
    <property type="project" value="InterPro"/>
</dbReference>
<evidence type="ECO:0000313" key="4">
    <source>
        <dbReference type="Proteomes" id="UP000717696"/>
    </source>
</evidence>
<proteinExistence type="predicted"/>
<dbReference type="AlphaFoldDB" id="A0A9P9FF07"/>
<dbReference type="Gene3D" id="3.30.420.40">
    <property type="match status" value="1"/>
</dbReference>
<evidence type="ECO:0000256" key="2">
    <source>
        <dbReference type="ARBA" id="ARBA00022840"/>
    </source>
</evidence>
<dbReference type="CDD" id="cd10170">
    <property type="entry name" value="ASKHA_NBD_HSP70"/>
    <property type="match status" value="1"/>
</dbReference>
<evidence type="ECO:0008006" key="5">
    <source>
        <dbReference type="Google" id="ProtNLM"/>
    </source>
</evidence>
<feature type="non-terminal residue" evidence="3">
    <location>
        <position position="1"/>
    </location>
</feature>
<dbReference type="Pfam" id="PF00012">
    <property type="entry name" value="HSP70"/>
    <property type="match status" value="1"/>
</dbReference>
<keyword evidence="1" id="KW-0547">Nucleotide-binding</keyword>
<evidence type="ECO:0000313" key="3">
    <source>
        <dbReference type="EMBL" id="KAH7160459.1"/>
    </source>
</evidence>
<evidence type="ECO:0000256" key="1">
    <source>
        <dbReference type="ARBA" id="ARBA00022741"/>
    </source>
</evidence>
<reference evidence="3" key="1">
    <citation type="journal article" date="2021" name="Nat. Commun.">
        <title>Genetic determinants of endophytism in the Arabidopsis root mycobiome.</title>
        <authorList>
            <person name="Mesny F."/>
            <person name="Miyauchi S."/>
            <person name="Thiergart T."/>
            <person name="Pickel B."/>
            <person name="Atanasova L."/>
            <person name="Karlsson M."/>
            <person name="Huettel B."/>
            <person name="Barry K.W."/>
            <person name="Haridas S."/>
            <person name="Chen C."/>
            <person name="Bauer D."/>
            <person name="Andreopoulos W."/>
            <person name="Pangilinan J."/>
            <person name="LaButti K."/>
            <person name="Riley R."/>
            <person name="Lipzen A."/>
            <person name="Clum A."/>
            <person name="Drula E."/>
            <person name="Henrissat B."/>
            <person name="Kohler A."/>
            <person name="Grigoriev I.V."/>
            <person name="Martin F.M."/>
            <person name="Hacquard S."/>
        </authorList>
    </citation>
    <scope>NUCLEOTIDE SEQUENCE</scope>
    <source>
        <strain evidence="3">MPI-CAGE-AT-0021</strain>
    </source>
</reference>
<dbReference type="EMBL" id="JAGMUU010000002">
    <property type="protein sequence ID" value="KAH7160459.1"/>
    <property type="molecule type" value="Genomic_DNA"/>
</dbReference>
<dbReference type="SUPFAM" id="SSF53067">
    <property type="entry name" value="Actin-like ATPase domain"/>
    <property type="match status" value="2"/>
</dbReference>
<dbReference type="PANTHER" id="PTHR14187:SF5">
    <property type="entry name" value="HEAT SHOCK 70 KDA PROTEIN 12A"/>
    <property type="match status" value="1"/>
</dbReference>
<keyword evidence="4" id="KW-1185">Reference proteome</keyword>
<accession>A0A9P9FF07</accession>
<dbReference type="OrthoDB" id="2963168at2759"/>
<feature type="non-terminal residue" evidence="3">
    <location>
        <position position="405"/>
    </location>
</feature>
<keyword evidence="2" id="KW-0067">ATP-binding</keyword>
<dbReference type="InterPro" id="IPR043129">
    <property type="entry name" value="ATPase_NBD"/>
</dbReference>
<dbReference type="PANTHER" id="PTHR14187">
    <property type="entry name" value="ALPHA KINASE/ELONGATION FACTOR 2 KINASE"/>
    <property type="match status" value="1"/>
</dbReference>
<dbReference type="Proteomes" id="UP000717696">
    <property type="component" value="Unassembled WGS sequence"/>
</dbReference>
<comment type="caution">
    <text evidence="3">The sequence shown here is derived from an EMBL/GenBank/DDBJ whole genome shotgun (WGS) entry which is preliminary data.</text>
</comment>